<evidence type="ECO:0000256" key="1">
    <source>
        <dbReference type="ARBA" id="ARBA00001968"/>
    </source>
</evidence>
<dbReference type="RefSeq" id="WP_093323987.1">
    <property type="nucleotide sequence ID" value="NZ_FOAF01000002.1"/>
</dbReference>
<dbReference type="PANTHER" id="PTHR43213:SF5">
    <property type="entry name" value="BIFUNCTIONAL DTTP_UTP PYROPHOSPHATASE_METHYLTRANSFERASE PROTEIN-RELATED"/>
    <property type="match status" value="1"/>
</dbReference>
<dbReference type="STRING" id="407022.SAMN05661044_02238"/>
<proteinExistence type="inferred from homology"/>
<dbReference type="GO" id="GO:0036218">
    <property type="term" value="F:dTTP diphosphatase activity"/>
    <property type="evidence" value="ECO:0007669"/>
    <property type="project" value="RHEA"/>
</dbReference>
<dbReference type="GO" id="GO:0005737">
    <property type="term" value="C:cytoplasm"/>
    <property type="evidence" value="ECO:0007669"/>
    <property type="project" value="UniProtKB-SubCell"/>
</dbReference>
<dbReference type="InterPro" id="IPR029001">
    <property type="entry name" value="ITPase-like_fam"/>
</dbReference>
<dbReference type="PANTHER" id="PTHR43213">
    <property type="entry name" value="BIFUNCTIONAL DTTP/UTP PYROPHOSPHATASE/METHYLTRANSFERASE PROTEIN-RELATED"/>
    <property type="match status" value="1"/>
</dbReference>
<dbReference type="EC" id="3.6.1.9" evidence="4"/>
<keyword evidence="6" id="KW-1185">Reference proteome</keyword>
<evidence type="ECO:0000313" key="5">
    <source>
        <dbReference type="EMBL" id="SEL35000.1"/>
    </source>
</evidence>
<dbReference type="AlphaFoldDB" id="A0A1H7PGV4"/>
<dbReference type="Pfam" id="PF02545">
    <property type="entry name" value="Maf"/>
    <property type="match status" value="1"/>
</dbReference>
<dbReference type="OrthoDB" id="9807767at2"/>
<evidence type="ECO:0000256" key="4">
    <source>
        <dbReference type="HAMAP-Rule" id="MF_00528"/>
    </source>
</evidence>
<protein>
    <recommendedName>
        <fullName evidence="4">dTTP/UTP pyrophosphatase</fullName>
        <shortName evidence="4">dTTPase/UTPase</shortName>
        <ecNumber evidence="4">3.6.1.9</ecNumber>
    </recommendedName>
    <alternativeName>
        <fullName evidence="4">Nucleoside triphosphate pyrophosphatase</fullName>
    </alternativeName>
    <alternativeName>
        <fullName evidence="4">Nucleotide pyrophosphatase</fullName>
        <shortName evidence="4">Nucleotide PPase</shortName>
    </alternativeName>
</protein>
<dbReference type="SUPFAM" id="SSF52972">
    <property type="entry name" value="ITPase-like"/>
    <property type="match status" value="1"/>
</dbReference>
<accession>A0A1H7PGV4</accession>
<comment type="catalytic activity">
    <reaction evidence="4">
        <text>dTTP + H2O = dTMP + diphosphate + H(+)</text>
        <dbReference type="Rhea" id="RHEA:28534"/>
        <dbReference type="ChEBI" id="CHEBI:15377"/>
        <dbReference type="ChEBI" id="CHEBI:15378"/>
        <dbReference type="ChEBI" id="CHEBI:33019"/>
        <dbReference type="ChEBI" id="CHEBI:37568"/>
        <dbReference type="ChEBI" id="CHEBI:63528"/>
        <dbReference type="EC" id="3.6.1.9"/>
    </reaction>
</comment>
<comment type="similarity">
    <text evidence="4">Belongs to the Maf family. YhdE subfamily.</text>
</comment>
<dbReference type="PIRSF" id="PIRSF006305">
    <property type="entry name" value="Maf"/>
    <property type="match status" value="1"/>
</dbReference>
<dbReference type="CDD" id="cd00555">
    <property type="entry name" value="Maf"/>
    <property type="match status" value="1"/>
</dbReference>
<comment type="catalytic activity">
    <reaction evidence="4">
        <text>UTP + H2O = UMP + diphosphate + H(+)</text>
        <dbReference type="Rhea" id="RHEA:29395"/>
        <dbReference type="ChEBI" id="CHEBI:15377"/>
        <dbReference type="ChEBI" id="CHEBI:15378"/>
        <dbReference type="ChEBI" id="CHEBI:33019"/>
        <dbReference type="ChEBI" id="CHEBI:46398"/>
        <dbReference type="ChEBI" id="CHEBI:57865"/>
        <dbReference type="EC" id="3.6.1.9"/>
    </reaction>
</comment>
<feature type="site" description="Important for substrate specificity" evidence="4">
    <location>
        <position position="17"/>
    </location>
</feature>
<comment type="function">
    <text evidence="4">Nucleoside triphosphate pyrophosphatase that hydrolyzes dTTP and UTP. May have a dual role in cell division arrest and in preventing the incorporation of modified nucleotides into cellular nucleic acids.</text>
</comment>
<gene>
    <name evidence="5" type="ORF">SAMN05661044_02238</name>
</gene>
<keyword evidence="4" id="KW-0963">Cytoplasm</keyword>
<sequence>MENLNLKNIILASKSPRRKELLASLGIQFLTEVKEVEESYPEAMRGAAVALYIATKKAEAFEITSDNMIVITADTIVCIDDKILGKPKDYEEAFDMLKMLSGKRHEVITGVALKTIEKTRSFYEVTAVYFNDLHNEQIEYYLNTYKPYDKAGAYGIQEWIGAVAVDHIEGSYTNVMGLPTARLYKELTKM</sequence>
<dbReference type="Gene3D" id="3.90.950.10">
    <property type="match status" value="1"/>
</dbReference>
<dbReference type="NCBIfam" id="TIGR00172">
    <property type="entry name" value="maf"/>
    <property type="match status" value="1"/>
</dbReference>
<keyword evidence="3 4" id="KW-0546">Nucleotide metabolism</keyword>
<comment type="caution">
    <text evidence="4">Lacks conserved residue(s) required for the propagation of feature annotation.</text>
</comment>
<evidence type="ECO:0000256" key="3">
    <source>
        <dbReference type="ARBA" id="ARBA00023080"/>
    </source>
</evidence>
<comment type="subcellular location">
    <subcellularLocation>
        <location evidence="4">Cytoplasm</location>
    </subcellularLocation>
</comment>
<dbReference type="EMBL" id="FOAF01000002">
    <property type="protein sequence ID" value="SEL35000.1"/>
    <property type="molecule type" value="Genomic_DNA"/>
</dbReference>
<comment type="cofactor">
    <cofactor evidence="1 4">
        <name>a divalent metal cation</name>
        <dbReference type="ChEBI" id="CHEBI:60240"/>
    </cofactor>
</comment>
<dbReference type="GO" id="GO:0036221">
    <property type="term" value="F:UTP diphosphatase activity"/>
    <property type="evidence" value="ECO:0007669"/>
    <property type="project" value="RHEA"/>
</dbReference>
<organism evidence="5 6">
    <name type="scientific">Olivibacter domesticus</name>
    <name type="common">Pseudosphingobacterium domesticum</name>
    <dbReference type="NCBI Taxonomy" id="407022"/>
    <lineage>
        <taxon>Bacteria</taxon>
        <taxon>Pseudomonadati</taxon>
        <taxon>Bacteroidota</taxon>
        <taxon>Sphingobacteriia</taxon>
        <taxon>Sphingobacteriales</taxon>
        <taxon>Sphingobacteriaceae</taxon>
        <taxon>Olivibacter</taxon>
    </lineage>
</organism>
<feature type="site" description="Important for substrate specificity" evidence="4">
    <location>
        <position position="157"/>
    </location>
</feature>
<feature type="active site" description="Proton acceptor" evidence="4">
    <location>
        <position position="74"/>
    </location>
</feature>
<dbReference type="Proteomes" id="UP000199421">
    <property type="component" value="Unassembled WGS sequence"/>
</dbReference>
<evidence type="ECO:0000256" key="2">
    <source>
        <dbReference type="ARBA" id="ARBA00022801"/>
    </source>
</evidence>
<dbReference type="HAMAP" id="MF_00528">
    <property type="entry name" value="Maf"/>
    <property type="match status" value="1"/>
</dbReference>
<name>A0A1H7PGV4_OLID1</name>
<feature type="site" description="Important for substrate specificity" evidence="4">
    <location>
        <position position="75"/>
    </location>
</feature>
<dbReference type="InterPro" id="IPR003697">
    <property type="entry name" value="Maf-like"/>
</dbReference>
<reference evidence="6" key="1">
    <citation type="submission" date="2016-10" db="EMBL/GenBank/DDBJ databases">
        <authorList>
            <person name="Varghese N."/>
            <person name="Submissions S."/>
        </authorList>
    </citation>
    <scope>NUCLEOTIDE SEQUENCE [LARGE SCALE GENOMIC DNA]</scope>
    <source>
        <strain evidence="6">DSM 18733</strain>
    </source>
</reference>
<evidence type="ECO:0000313" key="6">
    <source>
        <dbReference type="Proteomes" id="UP000199421"/>
    </source>
</evidence>
<dbReference type="GO" id="GO:0009117">
    <property type="term" value="P:nucleotide metabolic process"/>
    <property type="evidence" value="ECO:0007669"/>
    <property type="project" value="UniProtKB-KW"/>
</dbReference>
<keyword evidence="2 4" id="KW-0378">Hydrolase</keyword>